<evidence type="ECO:0000256" key="11">
    <source>
        <dbReference type="SAM" id="Phobius"/>
    </source>
</evidence>
<sequence length="454" mass="48358">MTRRVSLRARLTLVILPPVLGVALIAGLWQLNGARETADGVFNKSMLSAAVAVANDVAISGGDALSPRTRDILSSTSGGQVFYHVFAPDGVIVAGYATPPVGIPRTGEESAEPTFFRAAYLGRDVSGVRLQTRTQIEGFTGLFTTTVWQDSAVREAFVRDLMMRSLVVSMSILVALALIVWFGVRIGLRPLLDLEQAIAQRSSGDLSPIKRAVPAETEGIVATLNSLFDQVSRSMAAQSEFIANAAHQLRNPIAGVLALAESVVSARTDEQVRERSRDLLDAAQKTADLSSRLLMLERAQSLSQATAFTKLDLQSSLGNWLEADKRFGPDGIALHLDLGEQPANVMADPVMLREAIVNLLDNACSHGGPDLSEIRVSVRSGKTEHVIAVADNGRGIPVQDMERAMIRFVQLNDAGSTGLGLSIVRAIVEGHNGRISLADNDGGLAVQVTLPAAA</sequence>
<name>A0ABT4XNW2_9RHOB</name>
<keyword evidence="5" id="KW-0808">Transferase</keyword>
<dbReference type="CDD" id="cd00082">
    <property type="entry name" value="HisKA"/>
    <property type="match status" value="1"/>
</dbReference>
<feature type="transmembrane region" description="Helical" evidence="11">
    <location>
        <begin position="161"/>
        <end position="184"/>
    </location>
</feature>
<dbReference type="EC" id="2.7.13.3" evidence="3"/>
<dbReference type="InterPro" id="IPR050428">
    <property type="entry name" value="TCS_sensor_his_kinase"/>
</dbReference>
<dbReference type="EMBL" id="JAQIOY010000001">
    <property type="protein sequence ID" value="MDA7423637.1"/>
    <property type="molecule type" value="Genomic_DNA"/>
</dbReference>
<evidence type="ECO:0000256" key="1">
    <source>
        <dbReference type="ARBA" id="ARBA00000085"/>
    </source>
</evidence>
<dbReference type="PROSITE" id="PS50109">
    <property type="entry name" value="HIS_KIN"/>
    <property type="match status" value="1"/>
</dbReference>
<dbReference type="PRINTS" id="PR00344">
    <property type="entry name" value="BCTRLSENSOR"/>
</dbReference>
<protein>
    <recommendedName>
        <fullName evidence="3">histidine kinase</fullName>
        <ecNumber evidence="3">2.7.13.3</ecNumber>
    </recommendedName>
</protein>
<keyword evidence="4" id="KW-0597">Phosphoprotein</keyword>
<keyword evidence="15" id="KW-1185">Reference proteome</keyword>
<organism evidence="14 15">
    <name type="scientific">Thalassococcus lentus</name>
    <dbReference type="NCBI Taxonomy" id="1210524"/>
    <lineage>
        <taxon>Bacteria</taxon>
        <taxon>Pseudomonadati</taxon>
        <taxon>Pseudomonadota</taxon>
        <taxon>Alphaproteobacteria</taxon>
        <taxon>Rhodobacterales</taxon>
        <taxon>Roseobacteraceae</taxon>
        <taxon>Thalassococcus</taxon>
    </lineage>
</organism>
<accession>A0ABT4XNW2</accession>
<dbReference type="InterPro" id="IPR036097">
    <property type="entry name" value="HisK_dim/P_sf"/>
</dbReference>
<evidence type="ECO:0000259" key="12">
    <source>
        <dbReference type="PROSITE" id="PS50109"/>
    </source>
</evidence>
<dbReference type="RefSeq" id="WP_271430978.1">
    <property type="nucleotide sequence ID" value="NZ_JAQIOY010000001.1"/>
</dbReference>
<keyword evidence="10 11" id="KW-0472">Membrane</keyword>
<evidence type="ECO:0000256" key="4">
    <source>
        <dbReference type="ARBA" id="ARBA00022553"/>
    </source>
</evidence>
<dbReference type="InterPro" id="IPR003594">
    <property type="entry name" value="HATPase_dom"/>
</dbReference>
<evidence type="ECO:0000256" key="10">
    <source>
        <dbReference type="ARBA" id="ARBA00023136"/>
    </source>
</evidence>
<dbReference type="InterPro" id="IPR004358">
    <property type="entry name" value="Sig_transdc_His_kin-like_C"/>
</dbReference>
<evidence type="ECO:0000259" key="13">
    <source>
        <dbReference type="PROSITE" id="PS50885"/>
    </source>
</evidence>
<dbReference type="PROSITE" id="PS50885">
    <property type="entry name" value="HAMP"/>
    <property type="match status" value="1"/>
</dbReference>
<dbReference type="PANTHER" id="PTHR45436">
    <property type="entry name" value="SENSOR HISTIDINE KINASE YKOH"/>
    <property type="match status" value="1"/>
</dbReference>
<dbReference type="SUPFAM" id="SSF47384">
    <property type="entry name" value="Homodimeric domain of signal transducing histidine kinase"/>
    <property type="match status" value="1"/>
</dbReference>
<reference evidence="14 15" key="1">
    <citation type="submission" date="2023-01" db="EMBL/GenBank/DDBJ databases">
        <title>Thalassococcus onchidii sp. nov., isolated from a marine invertebrate from the South China Sea.</title>
        <authorList>
            <person name="Xu S."/>
            <person name="Liu Z."/>
            <person name="Xu Y."/>
        </authorList>
    </citation>
    <scope>NUCLEOTIDE SEQUENCE [LARGE SCALE GENOMIC DNA]</scope>
    <source>
        <strain evidence="14 15">KCTC 32084</strain>
    </source>
</reference>
<dbReference type="SMART" id="SM00387">
    <property type="entry name" value="HATPase_c"/>
    <property type="match status" value="1"/>
</dbReference>
<evidence type="ECO:0000256" key="7">
    <source>
        <dbReference type="ARBA" id="ARBA00022777"/>
    </source>
</evidence>
<comment type="caution">
    <text evidence="14">The sequence shown here is derived from an EMBL/GenBank/DDBJ whole genome shotgun (WGS) entry which is preliminary data.</text>
</comment>
<comment type="catalytic activity">
    <reaction evidence="1">
        <text>ATP + protein L-histidine = ADP + protein N-phospho-L-histidine.</text>
        <dbReference type="EC" id="2.7.13.3"/>
    </reaction>
</comment>
<dbReference type="InterPro" id="IPR003660">
    <property type="entry name" value="HAMP_dom"/>
</dbReference>
<dbReference type="Pfam" id="PF02518">
    <property type="entry name" value="HATPase_c"/>
    <property type="match status" value="1"/>
</dbReference>
<proteinExistence type="predicted"/>
<dbReference type="Proteomes" id="UP001210720">
    <property type="component" value="Unassembled WGS sequence"/>
</dbReference>
<dbReference type="InterPro" id="IPR036890">
    <property type="entry name" value="HATPase_C_sf"/>
</dbReference>
<evidence type="ECO:0000313" key="14">
    <source>
        <dbReference type="EMBL" id="MDA7423637.1"/>
    </source>
</evidence>
<dbReference type="InterPro" id="IPR005467">
    <property type="entry name" value="His_kinase_dom"/>
</dbReference>
<gene>
    <name evidence="14" type="ORF">PFY00_02745</name>
</gene>
<keyword evidence="6 11" id="KW-0812">Transmembrane</keyword>
<evidence type="ECO:0000256" key="8">
    <source>
        <dbReference type="ARBA" id="ARBA00022989"/>
    </source>
</evidence>
<dbReference type="SUPFAM" id="SSF55874">
    <property type="entry name" value="ATPase domain of HSP90 chaperone/DNA topoisomerase II/histidine kinase"/>
    <property type="match status" value="1"/>
</dbReference>
<evidence type="ECO:0000256" key="6">
    <source>
        <dbReference type="ARBA" id="ARBA00022692"/>
    </source>
</evidence>
<feature type="domain" description="Histidine kinase" evidence="12">
    <location>
        <begin position="244"/>
        <end position="454"/>
    </location>
</feature>
<dbReference type="InterPro" id="IPR003661">
    <property type="entry name" value="HisK_dim/P_dom"/>
</dbReference>
<evidence type="ECO:0000256" key="5">
    <source>
        <dbReference type="ARBA" id="ARBA00022679"/>
    </source>
</evidence>
<evidence type="ECO:0000313" key="15">
    <source>
        <dbReference type="Proteomes" id="UP001210720"/>
    </source>
</evidence>
<keyword evidence="7 14" id="KW-0418">Kinase</keyword>
<keyword evidence="8 11" id="KW-1133">Transmembrane helix</keyword>
<dbReference type="CDD" id="cd00075">
    <property type="entry name" value="HATPase"/>
    <property type="match status" value="1"/>
</dbReference>
<dbReference type="SMART" id="SM00388">
    <property type="entry name" value="HisKA"/>
    <property type="match status" value="1"/>
</dbReference>
<dbReference type="InterPro" id="IPR013727">
    <property type="entry name" value="2CSK_N"/>
</dbReference>
<feature type="domain" description="HAMP" evidence="13">
    <location>
        <begin position="185"/>
        <end position="236"/>
    </location>
</feature>
<dbReference type="Pfam" id="PF00512">
    <property type="entry name" value="HisKA"/>
    <property type="match status" value="1"/>
</dbReference>
<evidence type="ECO:0000256" key="3">
    <source>
        <dbReference type="ARBA" id="ARBA00012438"/>
    </source>
</evidence>
<evidence type="ECO:0000256" key="2">
    <source>
        <dbReference type="ARBA" id="ARBA00004370"/>
    </source>
</evidence>
<comment type="subcellular location">
    <subcellularLocation>
        <location evidence="2">Membrane</location>
    </subcellularLocation>
</comment>
<dbReference type="Gene3D" id="3.30.565.10">
    <property type="entry name" value="Histidine kinase-like ATPase, C-terminal domain"/>
    <property type="match status" value="1"/>
</dbReference>
<evidence type="ECO:0000256" key="9">
    <source>
        <dbReference type="ARBA" id="ARBA00023012"/>
    </source>
</evidence>
<dbReference type="Gene3D" id="1.10.287.130">
    <property type="match status" value="1"/>
</dbReference>
<dbReference type="PANTHER" id="PTHR45436:SF1">
    <property type="entry name" value="SENSOR PROTEIN QSEC"/>
    <property type="match status" value="1"/>
</dbReference>
<dbReference type="GO" id="GO:0016301">
    <property type="term" value="F:kinase activity"/>
    <property type="evidence" value="ECO:0007669"/>
    <property type="project" value="UniProtKB-KW"/>
</dbReference>
<keyword evidence="9" id="KW-0902">Two-component regulatory system</keyword>
<dbReference type="Pfam" id="PF08521">
    <property type="entry name" value="2CSK_N"/>
    <property type="match status" value="1"/>
</dbReference>